<dbReference type="EMBL" id="WRXN01000008">
    <property type="protein sequence ID" value="MVT10258.1"/>
    <property type="molecule type" value="Genomic_DNA"/>
</dbReference>
<dbReference type="Gene3D" id="3.40.50.720">
    <property type="entry name" value="NAD(P)-binding Rossmann-like Domain"/>
    <property type="match status" value="1"/>
</dbReference>
<accession>A0A7K1U7C2</accession>
<dbReference type="AlphaFoldDB" id="A0A7K1U7C2"/>
<dbReference type="RefSeq" id="WP_157307705.1">
    <property type="nucleotide sequence ID" value="NZ_WRXN01000008.1"/>
</dbReference>
<comment type="similarity">
    <text evidence="1">Belongs to the short-chain dehydrogenases/reductases (SDR) family.</text>
</comment>
<dbReference type="InterPro" id="IPR002347">
    <property type="entry name" value="SDR_fam"/>
</dbReference>
<keyword evidence="3" id="KW-1185">Reference proteome</keyword>
<name>A0A7K1U7C2_9BACT</name>
<evidence type="ECO:0000256" key="1">
    <source>
        <dbReference type="ARBA" id="ARBA00006484"/>
    </source>
</evidence>
<reference evidence="2 3" key="1">
    <citation type="submission" date="2019-12" db="EMBL/GenBank/DDBJ databases">
        <title>Chitinophaga sp. strain ysch24 (GDMCC 1.1355), whole genome shotgun sequence.</title>
        <authorList>
            <person name="Zhang X."/>
        </authorList>
    </citation>
    <scope>NUCLEOTIDE SEQUENCE [LARGE SCALE GENOMIC DNA]</scope>
    <source>
        <strain evidence="3">ysch24</strain>
    </source>
</reference>
<protein>
    <submittedName>
        <fullName evidence="2">SDR family oxidoreductase</fullName>
    </submittedName>
</protein>
<dbReference type="PANTHER" id="PTHR42760">
    <property type="entry name" value="SHORT-CHAIN DEHYDROGENASES/REDUCTASES FAMILY MEMBER"/>
    <property type="match status" value="1"/>
</dbReference>
<dbReference type="Pfam" id="PF13561">
    <property type="entry name" value="adh_short_C2"/>
    <property type="match status" value="1"/>
</dbReference>
<dbReference type="PRINTS" id="PR00081">
    <property type="entry name" value="GDHRDH"/>
</dbReference>
<sequence>MTQAKSRIAFITGGSRGLGRDMAINIAKKGLDVVITYNSRKDEALAVVAEVENLGQKAAALQLNVGDIKSFDTFIAGLTTTLGGTFNTDKIDYLVNNAGANVVIPSFAETTEENFDELLNMHFKGVFFLTQKILPLLNDDGGIVNISSGLTRVSFPGSGAYGSMKGAVEVLTRYLAKELGHRGINANVVAPGAIATEFSGGRLKNSPQLQEHIKSVTAIPRIGQAEDIGGVVAFLCTPEAKWVNGQRIEASGGMFL</sequence>
<dbReference type="PRINTS" id="PR00080">
    <property type="entry name" value="SDRFAMILY"/>
</dbReference>
<gene>
    <name evidence="2" type="ORF">GO493_18445</name>
</gene>
<proteinExistence type="inferred from homology"/>
<dbReference type="GO" id="GO:0016616">
    <property type="term" value="F:oxidoreductase activity, acting on the CH-OH group of donors, NAD or NADP as acceptor"/>
    <property type="evidence" value="ECO:0007669"/>
    <property type="project" value="TreeGrafter"/>
</dbReference>
<evidence type="ECO:0000313" key="2">
    <source>
        <dbReference type="EMBL" id="MVT10258.1"/>
    </source>
</evidence>
<comment type="caution">
    <text evidence="2">The sequence shown here is derived from an EMBL/GenBank/DDBJ whole genome shotgun (WGS) entry which is preliminary data.</text>
</comment>
<dbReference type="Proteomes" id="UP000461730">
    <property type="component" value="Unassembled WGS sequence"/>
</dbReference>
<dbReference type="FunFam" id="3.40.50.720:FF:000084">
    <property type="entry name" value="Short-chain dehydrogenase reductase"/>
    <property type="match status" value="1"/>
</dbReference>
<dbReference type="InterPro" id="IPR036291">
    <property type="entry name" value="NAD(P)-bd_dom_sf"/>
</dbReference>
<dbReference type="SUPFAM" id="SSF51735">
    <property type="entry name" value="NAD(P)-binding Rossmann-fold domains"/>
    <property type="match status" value="1"/>
</dbReference>
<dbReference type="PANTHER" id="PTHR42760:SF53">
    <property type="entry name" value="BLR4183 PROTEIN"/>
    <property type="match status" value="1"/>
</dbReference>
<evidence type="ECO:0000313" key="3">
    <source>
        <dbReference type="Proteomes" id="UP000461730"/>
    </source>
</evidence>
<organism evidence="2 3">
    <name type="scientific">Chitinophaga tropicalis</name>
    <dbReference type="NCBI Taxonomy" id="2683588"/>
    <lineage>
        <taxon>Bacteria</taxon>
        <taxon>Pseudomonadati</taxon>
        <taxon>Bacteroidota</taxon>
        <taxon>Chitinophagia</taxon>
        <taxon>Chitinophagales</taxon>
        <taxon>Chitinophagaceae</taxon>
        <taxon>Chitinophaga</taxon>
    </lineage>
</organism>
<dbReference type="GO" id="GO:0030497">
    <property type="term" value="P:fatty acid elongation"/>
    <property type="evidence" value="ECO:0007669"/>
    <property type="project" value="TreeGrafter"/>
</dbReference>